<organism evidence="2 3">
    <name type="scientific">Dickeya lacustris</name>
    <dbReference type="NCBI Taxonomy" id="2259638"/>
    <lineage>
        <taxon>Bacteria</taxon>
        <taxon>Pseudomonadati</taxon>
        <taxon>Pseudomonadota</taxon>
        <taxon>Gammaproteobacteria</taxon>
        <taxon>Enterobacterales</taxon>
        <taxon>Pectobacteriaceae</taxon>
        <taxon>Dickeya</taxon>
    </lineage>
</organism>
<keyword evidence="3" id="KW-1185">Reference proteome</keyword>
<dbReference type="GO" id="GO:0004519">
    <property type="term" value="F:endonuclease activity"/>
    <property type="evidence" value="ECO:0007669"/>
    <property type="project" value="UniProtKB-KW"/>
</dbReference>
<dbReference type="Pfam" id="PF13391">
    <property type="entry name" value="HNH_2"/>
    <property type="match status" value="1"/>
</dbReference>
<protein>
    <submittedName>
        <fullName evidence="2">HNH endonuclease</fullName>
    </submittedName>
</protein>
<feature type="domain" description="HNH nuclease" evidence="1">
    <location>
        <begin position="152"/>
        <end position="203"/>
    </location>
</feature>
<evidence type="ECO:0000313" key="2">
    <source>
        <dbReference type="EMBL" id="WFN57342.1"/>
    </source>
</evidence>
<accession>A0ABY8GBJ8</accession>
<proteinExistence type="predicted"/>
<keyword evidence="2" id="KW-0540">Nuclease</keyword>
<dbReference type="EMBL" id="CP114280">
    <property type="protein sequence ID" value="WFN57342.1"/>
    <property type="molecule type" value="Genomic_DNA"/>
</dbReference>
<keyword evidence="2" id="KW-0378">Hydrolase</keyword>
<sequence length="260" mass="29337">MAATSRWTREQLLIAFTLYSQLPFGKLHARNADIKHYAALIGRTPAALAMKLVNLASLDPMIIESGRSGLTQVSKMDRELWQEMDCDPDAFERQCQQAMAALLPSDAAMRYAPSAQETPADYYGQERQRTVNTRIGQQLFRKRVLSAYHERCCITGLEEPALLIASHIVPWREAPEHRLDPSNGLCLSALHDKAFDIGLIAVNDNLELLLSPQLKKRKNSATADLFAAYEGKPLQLPAQACYMPNPAHLRYHREHIFVKR</sequence>
<name>A0ABY8GBJ8_9GAMM</name>
<dbReference type="Proteomes" id="UP001219630">
    <property type="component" value="Chromosome"/>
</dbReference>
<reference evidence="2 3" key="1">
    <citation type="submission" date="2022-12" db="EMBL/GenBank/DDBJ databases">
        <title>Complete genome sequencing of Dickeya lacustris type strain LMG30899.</title>
        <authorList>
            <person name="Dobhal S."/>
            <person name="Arizala D."/>
            <person name="Arif M."/>
        </authorList>
    </citation>
    <scope>NUCLEOTIDE SEQUENCE [LARGE SCALE GENOMIC DNA]</scope>
    <source>
        <strain evidence="2 3">LMG30899</strain>
    </source>
</reference>
<keyword evidence="2" id="KW-0255">Endonuclease</keyword>
<dbReference type="InterPro" id="IPR003615">
    <property type="entry name" value="HNH_nuc"/>
</dbReference>
<evidence type="ECO:0000313" key="3">
    <source>
        <dbReference type="Proteomes" id="UP001219630"/>
    </source>
</evidence>
<evidence type="ECO:0000259" key="1">
    <source>
        <dbReference type="Pfam" id="PF13391"/>
    </source>
</evidence>
<dbReference type="RefSeq" id="WP_125258131.1">
    <property type="nucleotide sequence ID" value="NZ_CP114280.1"/>
</dbReference>
<gene>
    <name evidence="2" type="ORF">O1Q98_09205</name>
</gene>